<dbReference type="EMBL" id="AXCN02001500">
    <property type="status" value="NOT_ANNOTATED_CDS"/>
    <property type="molecule type" value="Genomic_DNA"/>
</dbReference>
<reference evidence="3" key="2">
    <citation type="submission" date="2020-05" db="UniProtKB">
        <authorList>
            <consortium name="EnsemblMetazoa"/>
        </authorList>
    </citation>
    <scope>IDENTIFICATION</scope>
    <source>
        <strain evidence="3">FAR1</strain>
    </source>
</reference>
<sequence>MAIFCMLLATVAFVLTGVPQPCRCDRLDPQGAVNGNIWANIIGRERDHDEDGFNLIPAMKLTHDVSPPSLPWNRPTGAHPSELLLLEALINRYRKYMVEKIVRFDDACSFLYGAGNEDDENEVPPPQIAGESRSEISSNRGTDGLVVDGGMGSSSPDFSGVSNRLQKDGLLPVSLKVPEDGLSDGCLRNSKQYYRCLLERLDDQQLIGMLDDYLEAHCFHRDSYDRNAALLHKRDTPRYVSKQKFHSWGGKRNAAQVFYPWGGKRTVPRPHKQPKVVIRNPFHSWGGKRNGLPVDTVV</sequence>
<feature type="signal peptide" evidence="2">
    <location>
        <begin position="1"/>
        <end position="24"/>
    </location>
</feature>
<proteinExistence type="predicted"/>
<reference evidence="4" key="1">
    <citation type="submission" date="2014-01" db="EMBL/GenBank/DDBJ databases">
        <title>The Genome Sequence of Anopheles farauti FAR1 (V2).</title>
        <authorList>
            <consortium name="The Broad Institute Genomics Platform"/>
            <person name="Neafsey D.E."/>
            <person name="Besansky N."/>
            <person name="Howell P."/>
            <person name="Walton C."/>
            <person name="Young S.K."/>
            <person name="Zeng Q."/>
            <person name="Gargeya S."/>
            <person name="Fitzgerald M."/>
            <person name="Haas B."/>
            <person name="Abouelleil A."/>
            <person name="Allen A.W."/>
            <person name="Alvarado L."/>
            <person name="Arachchi H.M."/>
            <person name="Berlin A.M."/>
            <person name="Chapman S.B."/>
            <person name="Gainer-Dewar J."/>
            <person name="Goldberg J."/>
            <person name="Griggs A."/>
            <person name="Gujja S."/>
            <person name="Hansen M."/>
            <person name="Howarth C."/>
            <person name="Imamovic A."/>
            <person name="Ireland A."/>
            <person name="Larimer J."/>
            <person name="McCowan C."/>
            <person name="Murphy C."/>
            <person name="Pearson M."/>
            <person name="Poon T.W."/>
            <person name="Priest M."/>
            <person name="Roberts A."/>
            <person name="Saif S."/>
            <person name="Shea T."/>
            <person name="Sisk P."/>
            <person name="Sykes S."/>
            <person name="Wortman J."/>
            <person name="Nusbaum C."/>
            <person name="Birren B."/>
        </authorList>
    </citation>
    <scope>NUCLEOTIDE SEQUENCE [LARGE SCALE GENOMIC DNA]</scope>
    <source>
        <strain evidence="4">FAR1</strain>
    </source>
</reference>
<keyword evidence="4" id="KW-1185">Reference proteome</keyword>
<organism evidence="3 4">
    <name type="scientific">Anopheles farauti</name>
    <dbReference type="NCBI Taxonomy" id="69004"/>
    <lineage>
        <taxon>Eukaryota</taxon>
        <taxon>Metazoa</taxon>
        <taxon>Ecdysozoa</taxon>
        <taxon>Arthropoda</taxon>
        <taxon>Hexapoda</taxon>
        <taxon>Insecta</taxon>
        <taxon>Pterygota</taxon>
        <taxon>Neoptera</taxon>
        <taxon>Endopterygota</taxon>
        <taxon>Diptera</taxon>
        <taxon>Nematocera</taxon>
        <taxon>Culicoidea</taxon>
        <taxon>Culicidae</taxon>
        <taxon>Anophelinae</taxon>
        <taxon>Anopheles</taxon>
    </lineage>
</organism>
<feature type="region of interest" description="Disordered" evidence="1">
    <location>
        <begin position="116"/>
        <end position="141"/>
    </location>
</feature>
<keyword evidence="2" id="KW-0732">Signal</keyword>
<evidence type="ECO:0000256" key="2">
    <source>
        <dbReference type="SAM" id="SignalP"/>
    </source>
</evidence>
<dbReference type="VEuPathDB" id="VectorBase:AFAF016654"/>
<evidence type="ECO:0000313" key="3">
    <source>
        <dbReference type="EnsemblMetazoa" id="AFAF016654-PA"/>
    </source>
</evidence>
<dbReference type="EnsemblMetazoa" id="AFAF016654-RA">
    <property type="protein sequence ID" value="AFAF016654-PA"/>
    <property type="gene ID" value="AFAF016654"/>
</dbReference>
<protein>
    <submittedName>
        <fullName evidence="3">Uncharacterized protein</fullName>
    </submittedName>
</protein>
<evidence type="ECO:0000313" key="4">
    <source>
        <dbReference type="Proteomes" id="UP000075886"/>
    </source>
</evidence>
<dbReference type="AlphaFoldDB" id="A0A182QTP9"/>
<dbReference type="Proteomes" id="UP000075886">
    <property type="component" value="Unassembled WGS sequence"/>
</dbReference>
<feature type="chain" id="PRO_5008133290" evidence="2">
    <location>
        <begin position="25"/>
        <end position="298"/>
    </location>
</feature>
<accession>A0A182QTP9</accession>
<evidence type="ECO:0000256" key="1">
    <source>
        <dbReference type="SAM" id="MobiDB-lite"/>
    </source>
</evidence>
<name>A0A182QTP9_9DIPT</name>